<evidence type="ECO:0000256" key="2">
    <source>
        <dbReference type="ARBA" id="ARBA00010488"/>
    </source>
</evidence>
<dbReference type="InterPro" id="IPR007554">
    <property type="entry name" value="Glycerophosphate_synth"/>
</dbReference>
<comment type="subcellular location">
    <subcellularLocation>
        <location evidence="1">Cell membrane</location>
        <topology evidence="1">Peripheral membrane protein</topology>
    </subcellularLocation>
</comment>
<evidence type="ECO:0000256" key="4">
    <source>
        <dbReference type="ARBA" id="ARBA00022679"/>
    </source>
</evidence>
<evidence type="ECO:0000313" key="8">
    <source>
        <dbReference type="Proteomes" id="UP000609849"/>
    </source>
</evidence>
<organism evidence="7 8">
    <name type="scientific">Romboutsia faecis</name>
    <dbReference type="NCBI Taxonomy" id="2764597"/>
    <lineage>
        <taxon>Bacteria</taxon>
        <taxon>Bacillati</taxon>
        <taxon>Bacillota</taxon>
        <taxon>Clostridia</taxon>
        <taxon>Peptostreptococcales</taxon>
        <taxon>Peptostreptococcaceae</taxon>
        <taxon>Romboutsia</taxon>
    </lineage>
</organism>
<keyword evidence="6" id="KW-0472">Membrane</keyword>
<accession>A0ABR7JLQ1</accession>
<sequence length="369" mass="43094">MGKLELIIAKMLVTILNVITLYLKPRRNKITYISYRSNNITTEIKLISDEIHKIEPNTKEVFLMLKYKNTLLDKFRYVIEIIKQVYHVKTSKVVIIDGNNFVISNINKKDTRVVQIWHACGAIKKFGKDFERKYEIKNYDFVITCSSSSKAILSSAFDVKEDQVVPLGYSKTDLLFDKHIMNKYKSKMYKKYPFLKGKKVVLYAPTFRGEAVYDKQMLKVDVENISKSLGDEYILLCKYHPIINSTKDYSEIENLYNVSDESLYKLFAVTDILISDFSAIIYDFSILEKPIILYTPDLEHYKQNRGLYVDYEEFAPGKITYSEEELINTILNNNVDVEKVKALKNNFFDYKDGKSTSRIAKFVVELLKR</sequence>
<proteinExistence type="inferred from homology"/>
<name>A0ABR7JLQ1_9FIRM</name>
<dbReference type="Proteomes" id="UP000609849">
    <property type="component" value="Unassembled WGS sequence"/>
</dbReference>
<keyword evidence="8" id="KW-1185">Reference proteome</keyword>
<keyword evidence="5" id="KW-0777">Teichoic acid biosynthesis</keyword>
<dbReference type="Gene3D" id="3.40.50.11820">
    <property type="match status" value="1"/>
</dbReference>
<keyword evidence="4" id="KW-0808">Transferase</keyword>
<gene>
    <name evidence="7" type="ORF">H8923_03745</name>
</gene>
<keyword evidence="3" id="KW-1003">Cell membrane</keyword>
<protein>
    <submittedName>
        <fullName evidence="7">CDP-glycerol glycerophosphotransferase family protein</fullName>
    </submittedName>
</protein>
<dbReference type="InterPro" id="IPR051612">
    <property type="entry name" value="Teichoic_Acid_Biosynth"/>
</dbReference>
<evidence type="ECO:0000256" key="6">
    <source>
        <dbReference type="ARBA" id="ARBA00023136"/>
    </source>
</evidence>
<dbReference type="Pfam" id="PF04464">
    <property type="entry name" value="Glyphos_transf"/>
    <property type="match status" value="1"/>
</dbReference>
<evidence type="ECO:0000256" key="3">
    <source>
        <dbReference type="ARBA" id="ARBA00022475"/>
    </source>
</evidence>
<comment type="similarity">
    <text evidence="2">Belongs to the CDP-glycerol glycerophosphotransferase family.</text>
</comment>
<evidence type="ECO:0000256" key="1">
    <source>
        <dbReference type="ARBA" id="ARBA00004202"/>
    </source>
</evidence>
<dbReference type="PANTHER" id="PTHR37316">
    <property type="entry name" value="TEICHOIC ACID GLYCEROL-PHOSPHATE PRIMASE"/>
    <property type="match status" value="1"/>
</dbReference>
<reference evidence="7 8" key="1">
    <citation type="submission" date="2020-08" db="EMBL/GenBank/DDBJ databases">
        <authorList>
            <person name="Liu C."/>
            <person name="Sun Q."/>
        </authorList>
    </citation>
    <scope>NUCLEOTIDE SEQUENCE [LARGE SCALE GENOMIC DNA]</scope>
    <source>
        <strain evidence="7 8">NSJ-18</strain>
    </source>
</reference>
<comment type="caution">
    <text evidence="7">The sequence shown here is derived from an EMBL/GenBank/DDBJ whole genome shotgun (WGS) entry which is preliminary data.</text>
</comment>
<dbReference type="PANTHER" id="PTHR37316:SF1">
    <property type="entry name" value="TEICHOIC ACID GLYCEROL-PHOSPHATE PRIMASE"/>
    <property type="match status" value="1"/>
</dbReference>
<dbReference type="Gene3D" id="3.40.50.12580">
    <property type="match status" value="1"/>
</dbReference>
<evidence type="ECO:0000256" key="5">
    <source>
        <dbReference type="ARBA" id="ARBA00022944"/>
    </source>
</evidence>
<dbReference type="InterPro" id="IPR043149">
    <property type="entry name" value="TagF_N"/>
</dbReference>
<dbReference type="RefSeq" id="WP_172976670.1">
    <property type="nucleotide sequence ID" value="NZ_JACRWE010000002.1"/>
</dbReference>
<dbReference type="EMBL" id="JACRWE010000002">
    <property type="protein sequence ID" value="MBC5995860.1"/>
    <property type="molecule type" value="Genomic_DNA"/>
</dbReference>
<dbReference type="SUPFAM" id="SSF53756">
    <property type="entry name" value="UDP-Glycosyltransferase/glycogen phosphorylase"/>
    <property type="match status" value="1"/>
</dbReference>
<evidence type="ECO:0000313" key="7">
    <source>
        <dbReference type="EMBL" id="MBC5995860.1"/>
    </source>
</evidence>
<dbReference type="InterPro" id="IPR043148">
    <property type="entry name" value="TagF_C"/>
</dbReference>